<gene>
    <name evidence="2" type="ORF">DesfrDRAFT_0167</name>
</gene>
<keyword evidence="3" id="KW-1185">Reference proteome</keyword>
<evidence type="ECO:0000256" key="1">
    <source>
        <dbReference type="SAM" id="Phobius"/>
    </source>
</evidence>
<evidence type="ECO:0000313" key="2">
    <source>
        <dbReference type="EMBL" id="EFL53119.1"/>
    </source>
</evidence>
<dbReference type="OrthoDB" id="9954083at2"/>
<evidence type="ECO:0000313" key="3">
    <source>
        <dbReference type="Proteomes" id="UP000006250"/>
    </source>
</evidence>
<dbReference type="RefSeq" id="WP_005990191.1">
    <property type="nucleotide sequence ID" value="NZ_AECZ01000001.1"/>
</dbReference>
<dbReference type="STRING" id="596151.DesfrDRAFT_0167"/>
<dbReference type="Proteomes" id="UP000006250">
    <property type="component" value="Unassembled WGS sequence"/>
</dbReference>
<keyword evidence="1" id="KW-0812">Transmembrane</keyword>
<feature type="transmembrane region" description="Helical" evidence="1">
    <location>
        <begin position="44"/>
        <end position="65"/>
    </location>
</feature>
<accession>E1JRB8</accession>
<proteinExistence type="predicted"/>
<protein>
    <submittedName>
        <fullName evidence="2">Uncharacterized protein</fullName>
    </submittedName>
</protein>
<sequence length="283" mass="31793">MSEANDQEKRIGMSLDEYERVLRVKILEEIKYDIENWAFKKFKLWGIVVTIISLFGLTFMVKEIFTSMMKERMSGIETATLQASNAALKAEIAAEDAHKRMEKIRSSIEAFDDETKSTIGKLSMTLNKKTKEIEESLQNIDGKISSAKRQLDVTSSLTKSTAQGLEQSGTDKKIQTAVAQLNEIASNSNYKVFVYHVDGQLTDSQSATSLLTKQGFQSSNILSSLEESGDKMAKNTIRIIYDKRGENIVKSIQGELSKMFPDRVVTDASPKEKLSQDVQVLFY</sequence>
<name>E1JRB8_SOLFR</name>
<keyword evidence="1" id="KW-1133">Transmembrane helix</keyword>
<keyword evidence="1" id="KW-0472">Membrane</keyword>
<reference evidence="2 3" key="1">
    <citation type="submission" date="2010-08" db="EMBL/GenBank/DDBJ databases">
        <title>The draft genome of Desulfovibrio fructosovorans JJ.</title>
        <authorList>
            <consortium name="US DOE Joint Genome Institute (JGI-PGF)"/>
            <person name="Lucas S."/>
            <person name="Copeland A."/>
            <person name="Lapidus A."/>
            <person name="Cheng J.-F."/>
            <person name="Bruce D."/>
            <person name="Goodwin L."/>
            <person name="Pitluck S."/>
            <person name="Land M.L."/>
            <person name="Hauser L."/>
            <person name="Chang Y.-J."/>
            <person name="Jeffries C."/>
            <person name="Wall J.D."/>
            <person name="Stahl D.A."/>
            <person name="Arkin A.P."/>
            <person name="Dehal P."/>
            <person name="Stolyar S.M."/>
            <person name="Hazen T.C."/>
            <person name="Woyke T.J."/>
        </authorList>
    </citation>
    <scope>NUCLEOTIDE SEQUENCE [LARGE SCALE GENOMIC DNA]</scope>
    <source>
        <strain evidence="2 3">JJ</strain>
    </source>
</reference>
<dbReference type="EMBL" id="AECZ01000001">
    <property type="protein sequence ID" value="EFL53119.1"/>
    <property type="molecule type" value="Genomic_DNA"/>
</dbReference>
<organism evidence="2 3">
    <name type="scientific">Solidesulfovibrio fructosivorans JJ]</name>
    <dbReference type="NCBI Taxonomy" id="596151"/>
    <lineage>
        <taxon>Bacteria</taxon>
        <taxon>Pseudomonadati</taxon>
        <taxon>Thermodesulfobacteriota</taxon>
        <taxon>Desulfovibrionia</taxon>
        <taxon>Desulfovibrionales</taxon>
        <taxon>Desulfovibrionaceae</taxon>
        <taxon>Solidesulfovibrio</taxon>
    </lineage>
</organism>
<dbReference type="AlphaFoldDB" id="E1JRB8"/>
<comment type="caution">
    <text evidence="2">The sequence shown here is derived from an EMBL/GenBank/DDBJ whole genome shotgun (WGS) entry which is preliminary data.</text>
</comment>